<keyword evidence="2" id="KW-0472">Membrane</keyword>
<feature type="transmembrane region" description="Helical" evidence="2">
    <location>
        <begin position="192"/>
        <end position="210"/>
    </location>
</feature>
<organism evidence="4 5">
    <name type="scientific">Psilocybe cf. subviscida</name>
    <dbReference type="NCBI Taxonomy" id="2480587"/>
    <lineage>
        <taxon>Eukaryota</taxon>
        <taxon>Fungi</taxon>
        <taxon>Dikarya</taxon>
        <taxon>Basidiomycota</taxon>
        <taxon>Agaricomycotina</taxon>
        <taxon>Agaricomycetes</taxon>
        <taxon>Agaricomycetidae</taxon>
        <taxon>Agaricales</taxon>
        <taxon>Agaricineae</taxon>
        <taxon>Strophariaceae</taxon>
        <taxon>Psilocybe</taxon>
    </lineage>
</organism>
<keyword evidence="2" id="KW-1133">Transmembrane helix</keyword>
<protein>
    <recommendedName>
        <fullName evidence="3">DUF6533 domain-containing protein</fullName>
    </recommendedName>
</protein>
<feature type="transmembrane region" description="Helical" evidence="2">
    <location>
        <begin position="18"/>
        <end position="35"/>
    </location>
</feature>
<sequence>MADVYFHEFAKDVVHHNYASVVVLTVVLCECLTTLEDEVQYIWLSPWSKTKCTYLFARYFAVAYLMANIVFSLVWPRPLPVSRSKCMAWYLQSMGCFCAQYIASHITLSRRILETYEVRNVGSALLVFHVAELAGGVISGKDTLSAATFNSVCDVTSVPKDVFVFVCGGADTPRPDFREMVYRMWHDGEAKVVWAICCLVFVVNTYRATVGQIVKPVYLFAWPIALLSIGTCRYILSKERNGNVHPGISSPKNNGAGREVVRTCDDSSGTGDLPFGCSCPDPCEQPASVDSKMSKRPRTMRASYATDSCETHTPDTLRSKHPCCLQGVFDSNIQMADSSSNVSSDLTRRTSTSSASSSMSTLRRSSISSRMTQETEITTPSIGARSSVDIEIGSLHSSSSATSEEQREFWNEVWSGDEHAFVHA</sequence>
<feature type="compositionally biased region" description="Low complexity" evidence="1">
    <location>
        <begin position="343"/>
        <end position="372"/>
    </location>
</feature>
<keyword evidence="2" id="KW-0812">Transmembrane</keyword>
<feature type="transmembrane region" description="Helical" evidence="2">
    <location>
        <begin position="56"/>
        <end position="75"/>
    </location>
</feature>
<dbReference type="AlphaFoldDB" id="A0A8H5AS08"/>
<dbReference type="EMBL" id="JAACJJ010000058">
    <property type="protein sequence ID" value="KAF5309932.1"/>
    <property type="molecule type" value="Genomic_DNA"/>
</dbReference>
<feature type="region of interest" description="Disordered" evidence="1">
    <location>
        <begin position="338"/>
        <end position="385"/>
    </location>
</feature>
<evidence type="ECO:0000313" key="4">
    <source>
        <dbReference type="EMBL" id="KAF5309932.1"/>
    </source>
</evidence>
<feature type="domain" description="DUF6533" evidence="3">
    <location>
        <begin position="18"/>
        <end position="62"/>
    </location>
</feature>
<dbReference type="Proteomes" id="UP000567179">
    <property type="component" value="Unassembled WGS sequence"/>
</dbReference>
<feature type="region of interest" description="Disordered" evidence="1">
    <location>
        <begin position="286"/>
        <end position="316"/>
    </location>
</feature>
<keyword evidence="5" id="KW-1185">Reference proteome</keyword>
<dbReference type="Pfam" id="PF20151">
    <property type="entry name" value="DUF6533"/>
    <property type="match status" value="1"/>
</dbReference>
<dbReference type="OrthoDB" id="3349377at2759"/>
<evidence type="ECO:0000256" key="2">
    <source>
        <dbReference type="SAM" id="Phobius"/>
    </source>
</evidence>
<evidence type="ECO:0000313" key="5">
    <source>
        <dbReference type="Proteomes" id="UP000567179"/>
    </source>
</evidence>
<dbReference type="InterPro" id="IPR045340">
    <property type="entry name" value="DUF6533"/>
</dbReference>
<feature type="transmembrane region" description="Helical" evidence="2">
    <location>
        <begin position="216"/>
        <end position="236"/>
    </location>
</feature>
<reference evidence="4 5" key="1">
    <citation type="journal article" date="2020" name="ISME J.">
        <title>Uncovering the hidden diversity of litter-decomposition mechanisms in mushroom-forming fungi.</title>
        <authorList>
            <person name="Floudas D."/>
            <person name="Bentzer J."/>
            <person name="Ahren D."/>
            <person name="Johansson T."/>
            <person name="Persson P."/>
            <person name="Tunlid A."/>
        </authorList>
    </citation>
    <scope>NUCLEOTIDE SEQUENCE [LARGE SCALE GENOMIC DNA]</scope>
    <source>
        <strain evidence="4 5">CBS 101986</strain>
    </source>
</reference>
<gene>
    <name evidence="4" type="ORF">D9619_010226</name>
</gene>
<accession>A0A8H5AS08</accession>
<comment type="caution">
    <text evidence="4">The sequence shown here is derived from an EMBL/GenBank/DDBJ whole genome shotgun (WGS) entry which is preliminary data.</text>
</comment>
<proteinExistence type="predicted"/>
<name>A0A8H5AS08_9AGAR</name>
<evidence type="ECO:0000259" key="3">
    <source>
        <dbReference type="Pfam" id="PF20151"/>
    </source>
</evidence>
<evidence type="ECO:0000256" key="1">
    <source>
        <dbReference type="SAM" id="MobiDB-lite"/>
    </source>
</evidence>